<name>A0A8H8WPB5_9HYPH</name>
<evidence type="ECO:0000313" key="2">
    <source>
        <dbReference type="EMBL" id="BCM81855.1"/>
    </source>
</evidence>
<proteinExistence type="predicted"/>
<dbReference type="KEGG" id="mind:mvi_03160"/>
<dbReference type="AlphaFoldDB" id="A0A8H8WPB5"/>
<accession>A0A8H8WPB5</accession>
<dbReference type="InterPro" id="IPR007460">
    <property type="entry name" value="BrnT_toxin"/>
</dbReference>
<dbReference type="RefSeq" id="WP_425312958.1">
    <property type="nucleotide sequence ID" value="NZ_AP024145.1"/>
</dbReference>
<dbReference type="InterPro" id="IPR038573">
    <property type="entry name" value="BrnT_sf"/>
</dbReference>
<dbReference type="Proteomes" id="UP000663508">
    <property type="component" value="Chromosome"/>
</dbReference>
<evidence type="ECO:0008006" key="4">
    <source>
        <dbReference type="Google" id="ProtNLM"/>
    </source>
</evidence>
<reference evidence="2" key="1">
    <citation type="submission" date="2020-11" db="EMBL/GenBank/DDBJ databases">
        <title>Complete genome sequence of a novel pathogenic Methylobacterium strain isolated from rice in Vietnam.</title>
        <authorList>
            <person name="Lai K."/>
            <person name="Okazaki S."/>
            <person name="Higashi K."/>
            <person name="Mori H."/>
            <person name="Toyoda A."/>
            <person name="Kurokawa K."/>
        </authorList>
    </citation>
    <scope>NUCLEOTIDE SEQUENCE</scope>
    <source>
        <strain evidence="2">VL1</strain>
    </source>
</reference>
<sequence>MVWDEPKRESNIRKHRMDFADADDRFEWADAVVEAAKPGPDGRPRFLAVGFLDGQRGHLGHQPTAGEPQREESL</sequence>
<evidence type="ECO:0000313" key="3">
    <source>
        <dbReference type="Proteomes" id="UP000663508"/>
    </source>
</evidence>
<dbReference type="Pfam" id="PF04365">
    <property type="entry name" value="BrnT_toxin"/>
    <property type="match status" value="1"/>
</dbReference>
<feature type="region of interest" description="Disordered" evidence="1">
    <location>
        <begin position="55"/>
        <end position="74"/>
    </location>
</feature>
<gene>
    <name evidence="2" type="ORF">mvi_03160</name>
</gene>
<dbReference type="EMBL" id="AP024145">
    <property type="protein sequence ID" value="BCM81855.1"/>
    <property type="molecule type" value="Genomic_DNA"/>
</dbReference>
<organism evidence="2 3">
    <name type="scientific">Methylobacterium indicum</name>
    <dbReference type="NCBI Taxonomy" id="1775910"/>
    <lineage>
        <taxon>Bacteria</taxon>
        <taxon>Pseudomonadati</taxon>
        <taxon>Pseudomonadota</taxon>
        <taxon>Alphaproteobacteria</taxon>
        <taxon>Hyphomicrobiales</taxon>
        <taxon>Methylobacteriaceae</taxon>
        <taxon>Methylobacterium</taxon>
    </lineage>
</organism>
<dbReference type="Gene3D" id="3.10.450.530">
    <property type="entry name" value="Ribonuclease toxin, BrnT, of type II toxin-antitoxin system"/>
    <property type="match status" value="1"/>
</dbReference>
<evidence type="ECO:0000256" key="1">
    <source>
        <dbReference type="SAM" id="MobiDB-lite"/>
    </source>
</evidence>
<protein>
    <recommendedName>
        <fullName evidence="4">BrnT family toxin</fullName>
    </recommendedName>
</protein>